<accession>A0A4R5P7I9</accession>
<feature type="signal peptide" evidence="2">
    <location>
        <begin position="1"/>
        <end position="19"/>
    </location>
</feature>
<dbReference type="EMBL" id="RXLR01000019">
    <property type="protein sequence ID" value="TDH19450.1"/>
    <property type="molecule type" value="Genomic_DNA"/>
</dbReference>
<dbReference type="AlphaFoldDB" id="A0A4R5P7I9"/>
<reference evidence="3 4" key="1">
    <citation type="journal article" date="2019" name="Sci. Rep.">
        <title>Extended insight into the Mycobacterium chelonae-abscessus complex through whole genome sequencing of Mycobacterium salmoniphilum outbreak and Mycobacterium salmoniphilum-like strains.</title>
        <authorList>
            <person name="Behra P.R.K."/>
            <person name="Das S."/>
            <person name="Pettersson B.M.F."/>
            <person name="Shirreff L."/>
            <person name="DuCote T."/>
            <person name="Jacobsson K.G."/>
            <person name="Ennis D.G."/>
            <person name="Kirsebom L.A."/>
        </authorList>
    </citation>
    <scope>NUCLEOTIDE SEQUENCE [LARGE SCALE GENOMIC DNA]</scope>
    <source>
        <strain evidence="3 4">DSM 45524</strain>
    </source>
</reference>
<dbReference type="PROSITE" id="PS51257">
    <property type="entry name" value="PROKAR_LIPOPROTEIN"/>
    <property type="match status" value="1"/>
</dbReference>
<feature type="region of interest" description="Disordered" evidence="1">
    <location>
        <begin position="18"/>
        <end position="72"/>
    </location>
</feature>
<feature type="chain" id="PRO_5038554493" description="LppI" evidence="2">
    <location>
        <begin position="20"/>
        <end position="242"/>
    </location>
</feature>
<feature type="region of interest" description="Disordered" evidence="1">
    <location>
        <begin position="92"/>
        <end position="111"/>
    </location>
</feature>
<dbReference type="Proteomes" id="UP000295627">
    <property type="component" value="Unassembled WGS sequence"/>
</dbReference>
<evidence type="ECO:0000313" key="4">
    <source>
        <dbReference type="Proteomes" id="UP000295627"/>
    </source>
</evidence>
<proteinExistence type="predicted"/>
<dbReference type="InterPro" id="IPR054054">
    <property type="entry name" value="Ng_1-3-like"/>
</dbReference>
<sequence length="242" mass="25674">MRVWSVLALILLVAGCAPHRQQTPSTSSSATSTSSSSTASTSTTTTTSTTTSRTTTTTSRAPAPGPRASVESVTRWIEAGDPVAAEKFRTVDQDGTPGQLPEGDVAFRAPGELGPRTVGGCITEMKYQEPLSCLPGLRNAPRRPPDLPGQWIGGWVSFDGATVTVGSRHGDPGPFIAGVGLPLEYGKRLKFGDYQCRSDQKGLYCVNYPHHSAIRMSDELEVFGCTKRATPPRGIGVQYDCG</sequence>
<name>A0A4R5P7I9_9MYCO</name>
<dbReference type="RefSeq" id="WP_078332813.1">
    <property type="nucleotide sequence ID" value="NZ_MAFQ01000001.1"/>
</dbReference>
<protein>
    <recommendedName>
        <fullName evidence="5">LppI</fullName>
    </recommendedName>
</protein>
<organism evidence="3 4">
    <name type="scientific">Mycobacteroides franklinii</name>
    <dbReference type="NCBI Taxonomy" id="948102"/>
    <lineage>
        <taxon>Bacteria</taxon>
        <taxon>Bacillati</taxon>
        <taxon>Actinomycetota</taxon>
        <taxon>Actinomycetes</taxon>
        <taxon>Mycobacteriales</taxon>
        <taxon>Mycobacteriaceae</taxon>
        <taxon>Mycobacteroides</taxon>
    </lineage>
</organism>
<gene>
    <name evidence="3" type="ORF">EJ571_23205</name>
</gene>
<dbReference type="Pfam" id="PF21827">
    <property type="entry name" value="New_glue"/>
    <property type="match status" value="1"/>
</dbReference>
<evidence type="ECO:0000313" key="3">
    <source>
        <dbReference type="EMBL" id="TDH19450.1"/>
    </source>
</evidence>
<comment type="caution">
    <text evidence="3">The sequence shown here is derived from an EMBL/GenBank/DDBJ whole genome shotgun (WGS) entry which is preliminary data.</text>
</comment>
<evidence type="ECO:0000256" key="2">
    <source>
        <dbReference type="SAM" id="SignalP"/>
    </source>
</evidence>
<evidence type="ECO:0008006" key="5">
    <source>
        <dbReference type="Google" id="ProtNLM"/>
    </source>
</evidence>
<feature type="compositionally biased region" description="Low complexity" evidence="1">
    <location>
        <begin position="23"/>
        <end position="62"/>
    </location>
</feature>
<evidence type="ECO:0000256" key="1">
    <source>
        <dbReference type="SAM" id="MobiDB-lite"/>
    </source>
</evidence>
<keyword evidence="2" id="KW-0732">Signal</keyword>